<dbReference type="Proteomes" id="UP000247150">
    <property type="component" value="Unassembled WGS sequence"/>
</dbReference>
<organism evidence="1 2">
    <name type="scientific">Cytobacillus oceanisediminis</name>
    <dbReference type="NCBI Taxonomy" id="665099"/>
    <lineage>
        <taxon>Bacteria</taxon>
        <taxon>Bacillati</taxon>
        <taxon>Bacillota</taxon>
        <taxon>Bacilli</taxon>
        <taxon>Bacillales</taxon>
        <taxon>Bacillaceae</taxon>
        <taxon>Cytobacillus</taxon>
    </lineage>
</organism>
<dbReference type="EMBL" id="QGTW01000010">
    <property type="protein sequence ID" value="PWW26619.1"/>
    <property type="molecule type" value="Genomic_DNA"/>
</dbReference>
<evidence type="ECO:0000313" key="2">
    <source>
        <dbReference type="Proteomes" id="UP000247150"/>
    </source>
</evidence>
<sequence length="121" mass="14223">MKLSTMLATGEFKNILELKVFLIKHKKSGHLFFIPEMSIVEEEEEFDLFFYLSKPAELKREAFPIPKETFKYNISEERLKGLYASYYCTDCLPDSGYFKNLKAYEGTDWVWLYESSAMEGV</sequence>
<name>A0A2V2ZTG2_9BACI</name>
<proteinExistence type="predicted"/>
<protein>
    <submittedName>
        <fullName evidence="1">Uncharacterized protein</fullName>
    </submittedName>
</protein>
<reference evidence="1 2" key="1">
    <citation type="submission" date="2018-05" db="EMBL/GenBank/DDBJ databases">
        <title>Freshwater and sediment microbial communities from various areas in North America, analyzing microbe dynamics in response to fracking.</title>
        <authorList>
            <person name="Lamendella R."/>
        </authorList>
    </citation>
    <scope>NUCLEOTIDE SEQUENCE [LARGE SCALE GENOMIC DNA]</scope>
    <source>
        <strain evidence="1 2">15_TX</strain>
    </source>
</reference>
<dbReference type="AlphaFoldDB" id="A0A2V2ZTG2"/>
<comment type="caution">
    <text evidence="1">The sequence shown here is derived from an EMBL/GenBank/DDBJ whole genome shotgun (WGS) entry which is preliminary data.</text>
</comment>
<dbReference type="RefSeq" id="WP_258309588.1">
    <property type="nucleotide sequence ID" value="NZ_QGTW01000010.1"/>
</dbReference>
<evidence type="ECO:0000313" key="1">
    <source>
        <dbReference type="EMBL" id="PWW26619.1"/>
    </source>
</evidence>
<gene>
    <name evidence="1" type="ORF">DFO73_110193</name>
</gene>
<accession>A0A2V2ZTG2</accession>